<evidence type="ECO:0000313" key="4">
    <source>
        <dbReference type="Proteomes" id="UP000551327"/>
    </source>
</evidence>
<accession>A0A7X1FZV2</accession>
<evidence type="ECO:0000313" key="3">
    <source>
        <dbReference type="EMBL" id="MBC2669397.1"/>
    </source>
</evidence>
<feature type="transmembrane region" description="Helical" evidence="2">
    <location>
        <begin position="65"/>
        <end position="91"/>
    </location>
</feature>
<keyword evidence="2" id="KW-0472">Membrane</keyword>
<organism evidence="3 4">
    <name type="scientific">Novosphingobium piscinae</name>
    <dbReference type="NCBI Taxonomy" id="1507448"/>
    <lineage>
        <taxon>Bacteria</taxon>
        <taxon>Pseudomonadati</taxon>
        <taxon>Pseudomonadota</taxon>
        <taxon>Alphaproteobacteria</taxon>
        <taxon>Sphingomonadales</taxon>
        <taxon>Sphingomonadaceae</taxon>
        <taxon>Novosphingobium</taxon>
    </lineage>
</organism>
<feature type="region of interest" description="Disordered" evidence="1">
    <location>
        <begin position="1"/>
        <end position="24"/>
    </location>
</feature>
<dbReference type="RefSeq" id="WP_185679265.1">
    <property type="nucleotide sequence ID" value="NZ_JACLAX010000008.1"/>
</dbReference>
<dbReference type="Proteomes" id="UP000551327">
    <property type="component" value="Unassembled WGS sequence"/>
</dbReference>
<protein>
    <submittedName>
        <fullName evidence="3">Phage holin family protein</fullName>
    </submittedName>
</protein>
<comment type="caution">
    <text evidence="3">The sequence shown here is derived from an EMBL/GenBank/DDBJ whole genome shotgun (WGS) entry which is preliminary data.</text>
</comment>
<gene>
    <name evidence="3" type="ORF">H7F53_09600</name>
</gene>
<feature type="transmembrane region" description="Helical" evidence="2">
    <location>
        <begin position="97"/>
        <end position="116"/>
    </location>
</feature>
<dbReference type="EMBL" id="JACLAX010000008">
    <property type="protein sequence ID" value="MBC2669397.1"/>
    <property type="molecule type" value="Genomic_DNA"/>
</dbReference>
<evidence type="ECO:0000256" key="2">
    <source>
        <dbReference type="SAM" id="Phobius"/>
    </source>
</evidence>
<reference evidence="3 4" key="1">
    <citation type="submission" date="2020-08" db="EMBL/GenBank/DDBJ databases">
        <title>The genome sequence of type strain Novosphingobium piscinae KCTC 42194.</title>
        <authorList>
            <person name="Liu Y."/>
        </authorList>
    </citation>
    <scope>NUCLEOTIDE SEQUENCE [LARGE SCALE GENOMIC DNA]</scope>
    <source>
        <strain evidence="3 4">KCTC 42194</strain>
    </source>
</reference>
<name>A0A7X1FZV2_9SPHN</name>
<keyword evidence="4" id="KW-1185">Reference proteome</keyword>
<proteinExistence type="predicted"/>
<evidence type="ECO:0000256" key="1">
    <source>
        <dbReference type="SAM" id="MobiDB-lite"/>
    </source>
</evidence>
<keyword evidence="2" id="KW-0812">Transmembrane</keyword>
<keyword evidence="2" id="KW-1133">Transmembrane helix</keyword>
<sequence length="138" mass="14129">MTNDQTRAAPDDADDKAPGDPTPEGVAPLLDDLRQLAGEARAYAEAELAFQQARLRVVGGGVRRLALLGLFAFVFAVFALVALTVGLLIALTPLVSALGATAIVAGGLALTGLLCLRGAVRAWRQTLAAVSPGRDAAP</sequence>
<dbReference type="AlphaFoldDB" id="A0A7X1FZV2"/>